<reference evidence="2" key="2">
    <citation type="submission" date="2021-04" db="EMBL/GenBank/DDBJ databases">
        <authorList>
            <person name="Gilroy R."/>
        </authorList>
    </citation>
    <scope>NUCLEOTIDE SEQUENCE</scope>
    <source>
        <strain evidence="2">CHK196-3914</strain>
    </source>
</reference>
<protein>
    <submittedName>
        <fullName evidence="2">Uncharacterized protein</fullName>
    </submittedName>
</protein>
<dbReference type="Proteomes" id="UP000824116">
    <property type="component" value="Unassembled WGS sequence"/>
</dbReference>
<accession>A0A9D2G7K4</accession>
<proteinExistence type="predicted"/>
<gene>
    <name evidence="2" type="ORF">H9723_04720</name>
</gene>
<dbReference type="EMBL" id="DXAY01000112">
    <property type="protein sequence ID" value="HIZ74534.1"/>
    <property type="molecule type" value="Genomic_DNA"/>
</dbReference>
<comment type="caution">
    <text evidence="2">The sequence shown here is derived from an EMBL/GenBank/DDBJ whole genome shotgun (WGS) entry which is preliminary data.</text>
</comment>
<evidence type="ECO:0000313" key="3">
    <source>
        <dbReference type="Proteomes" id="UP000824116"/>
    </source>
</evidence>
<feature type="transmembrane region" description="Helical" evidence="1">
    <location>
        <begin position="12"/>
        <end position="34"/>
    </location>
</feature>
<reference evidence="2" key="1">
    <citation type="journal article" date="2021" name="PeerJ">
        <title>Extensive microbial diversity within the chicken gut microbiome revealed by metagenomics and culture.</title>
        <authorList>
            <person name="Gilroy R."/>
            <person name="Ravi A."/>
            <person name="Getino M."/>
            <person name="Pursley I."/>
            <person name="Horton D.L."/>
            <person name="Alikhan N.F."/>
            <person name="Baker D."/>
            <person name="Gharbi K."/>
            <person name="Hall N."/>
            <person name="Watson M."/>
            <person name="Adriaenssens E.M."/>
            <person name="Foster-Nyarko E."/>
            <person name="Jarju S."/>
            <person name="Secka A."/>
            <person name="Antonio M."/>
            <person name="Oren A."/>
            <person name="Chaudhuri R.R."/>
            <person name="La Ragione R."/>
            <person name="Hildebrand F."/>
            <person name="Pallen M.J."/>
        </authorList>
    </citation>
    <scope>NUCLEOTIDE SEQUENCE</scope>
    <source>
        <strain evidence="2">CHK196-3914</strain>
    </source>
</reference>
<evidence type="ECO:0000313" key="2">
    <source>
        <dbReference type="EMBL" id="HIZ74534.1"/>
    </source>
</evidence>
<dbReference type="AlphaFoldDB" id="A0A9D2G7K4"/>
<sequence length="146" mass="16443">MLMKNSEEKRNTAWRTVLTVSSVLIVIVAVFFVIKLFTDNPLEGTWVSEEGDITLTITDDEKLSVDDGTVSAETDYNVDKKSKVFTVHISQESIREQAEESDGAVTEEQISDLLDTVEGTYDYNIEGTTLTLSEREYGSQMIFEKE</sequence>
<keyword evidence="1" id="KW-1133">Transmembrane helix</keyword>
<organism evidence="2 3">
    <name type="scientific">Candidatus Mediterraneibacter stercoravium</name>
    <dbReference type="NCBI Taxonomy" id="2838685"/>
    <lineage>
        <taxon>Bacteria</taxon>
        <taxon>Bacillati</taxon>
        <taxon>Bacillota</taxon>
        <taxon>Clostridia</taxon>
        <taxon>Lachnospirales</taxon>
        <taxon>Lachnospiraceae</taxon>
        <taxon>Mediterraneibacter</taxon>
    </lineage>
</organism>
<keyword evidence="1" id="KW-0812">Transmembrane</keyword>
<evidence type="ECO:0000256" key="1">
    <source>
        <dbReference type="SAM" id="Phobius"/>
    </source>
</evidence>
<name>A0A9D2G7K4_9FIRM</name>
<keyword evidence="1" id="KW-0472">Membrane</keyword>